<reference evidence="2 3" key="1">
    <citation type="submission" date="2024-01" db="EMBL/GenBank/DDBJ databases">
        <title>the genome sequence of strain Microbacterium schleiferi NBRC 15075.</title>
        <authorList>
            <person name="Ding Y."/>
            <person name="Zhang G."/>
        </authorList>
    </citation>
    <scope>NUCLEOTIDE SEQUENCE [LARGE SCALE GENOMIC DNA]</scope>
    <source>
        <strain evidence="2 3">NBRC 15075</strain>
    </source>
</reference>
<organism evidence="2 3">
    <name type="scientific">Microbacterium schleiferi</name>
    <dbReference type="NCBI Taxonomy" id="69362"/>
    <lineage>
        <taxon>Bacteria</taxon>
        <taxon>Bacillati</taxon>
        <taxon>Actinomycetota</taxon>
        <taxon>Actinomycetes</taxon>
        <taxon>Micrococcales</taxon>
        <taxon>Microbacteriaceae</taxon>
        <taxon>Microbacterium</taxon>
    </lineage>
</organism>
<dbReference type="Proteomes" id="UP001351900">
    <property type="component" value="Unassembled WGS sequence"/>
</dbReference>
<dbReference type="RefSeq" id="WP_331791073.1">
    <property type="nucleotide sequence ID" value="NZ_BAAAUO010000004.1"/>
</dbReference>
<feature type="transmembrane region" description="Helical" evidence="1">
    <location>
        <begin position="142"/>
        <end position="163"/>
    </location>
</feature>
<dbReference type="EMBL" id="JAZHOV010000003">
    <property type="protein sequence ID" value="MEF2254542.1"/>
    <property type="molecule type" value="Genomic_DNA"/>
</dbReference>
<evidence type="ECO:0000313" key="3">
    <source>
        <dbReference type="Proteomes" id="UP001351900"/>
    </source>
</evidence>
<evidence type="ECO:0000313" key="2">
    <source>
        <dbReference type="EMBL" id="MEF2254542.1"/>
    </source>
</evidence>
<feature type="transmembrane region" description="Helical" evidence="1">
    <location>
        <begin position="12"/>
        <end position="33"/>
    </location>
</feature>
<feature type="transmembrane region" description="Helical" evidence="1">
    <location>
        <begin position="116"/>
        <end position="135"/>
    </location>
</feature>
<sequence>MNERYSLYEATHATACYVLAAALAAVIISIGLPAHLDPATGEPLLWWQKSSHLFTRFLPWVLIAAVVFPAPVMHLLRTKTPVPIAVILSALVGTVPAILFLVVCLAIPPLASQAPLAFPLLLFGVMVSLVGFAIHAAVREHLALILTAAGVVTVGGLVTSAVAG</sequence>
<keyword evidence="1" id="KW-1133">Transmembrane helix</keyword>
<protein>
    <submittedName>
        <fullName evidence="2">Uncharacterized protein</fullName>
    </submittedName>
</protein>
<evidence type="ECO:0000256" key="1">
    <source>
        <dbReference type="SAM" id="Phobius"/>
    </source>
</evidence>
<name>A0ABU7V4E0_9MICO</name>
<accession>A0ABU7V4E0</accession>
<comment type="caution">
    <text evidence="2">The sequence shown here is derived from an EMBL/GenBank/DDBJ whole genome shotgun (WGS) entry which is preliminary data.</text>
</comment>
<gene>
    <name evidence="2" type="ORF">V2V91_05250</name>
</gene>
<feature type="transmembrane region" description="Helical" evidence="1">
    <location>
        <begin position="53"/>
        <end position="72"/>
    </location>
</feature>
<keyword evidence="1" id="KW-0812">Transmembrane</keyword>
<keyword evidence="1" id="KW-0472">Membrane</keyword>
<keyword evidence="3" id="KW-1185">Reference proteome</keyword>
<feature type="transmembrane region" description="Helical" evidence="1">
    <location>
        <begin position="84"/>
        <end position="110"/>
    </location>
</feature>
<proteinExistence type="predicted"/>